<gene>
    <name evidence="1" type="ORF">OSTQU699_LOCUS10238</name>
</gene>
<evidence type="ECO:0000313" key="1">
    <source>
        <dbReference type="EMBL" id="CAD7704883.1"/>
    </source>
</evidence>
<sequence>MAQANAAGRLQGFLAPVRAPAQRPCNPAARWPSSCSTPCGPRLMRQASPHVISDDAVATVDSSDGSGPPGAGLSTEQVHSLLETICEETDIMEMRLEVGDYELNVRRRAGVAHAIAAATPTAAPPAVNGAAGQPATAPGTATIEDSLDEEATMSMNECLVFIESPRVGKMRRGLYNKAGRKVGKGPQIGDLVKKGSTLCFIEQLGTFCPVLAPQQGELSAFMAEDGAPVEYRQPVVEMAPYFGGHIIGDMKYA</sequence>
<evidence type="ECO:0008006" key="3">
    <source>
        <dbReference type="Google" id="ProtNLM"/>
    </source>
</evidence>
<dbReference type="Proteomes" id="UP000708148">
    <property type="component" value="Unassembled WGS sequence"/>
</dbReference>
<dbReference type="InterPro" id="IPR053217">
    <property type="entry name" value="ACC_Biotin_Carrier"/>
</dbReference>
<dbReference type="SUPFAM" id="SSF51230">
    <property type="entry name" value="Single hybrid motif"/>
    <property type="match status" value="1"/>
</dbReference>
<accession>A0A8S1JD12</accession>
<dbReference type="PANTHER" id="PTHR47597">
    <property type="entry name" value="IS A MEMBER OF THE PF|00364 BIOTIN-REQUIRING ENZYMES FAMILY-RELATED"/>
    <property type="match status" value="1"/>
</dbReference>
<dbReference type="PANTHER" id="PTHR47597:SF1">
    <property type="entry name" value="IS A MEMBER OF THE PF|00364 BIOTIN-REQUIRING ENZYMES FAMILY-RELATED"/>
    <property type="match status" value="1"/>
</dbReference>
<dbReference type="CDD" id="cd06850">
    <property type="entry name" value="biotinyl_domain"/>
    <property type="match status" value="1"/>
</dbReference>
<proteinExistence type="predicted"/>
<keyword evidence="2" id="KW-1185">Reference proteome</keyword>
<reference evidence="1" key="1">
    <citation type="submission" date="2020-12" db="EMBL/GenBank/DDBJ databases">
        <authorList>
            <person name="Iha C."/>
        </authorList>
    </citation>
    <scope>NUCLEOTIDE SEQUENCE</scope>
</reference>
<dbReference type="Gene3D" id="2.40.50.100">
    <property type="match status" value="1"/>
</dbReference>
<dbReference type="EMBL" id="CAJHUC010002968">
    <property type="protein sequence ID" value="CAD7704883.1"/>
    <property type="molecule type" value="Genomic_DNA"/>
</dbReference>
<dbReference type="AlphaFoldDB" id="A0A8S1JD12"/>
<protein>
    <recommendedName>
        <fullName evidence="3">Lipoyl-binding domain-containing protein</fullName>
    </recommendedName>
</protein>
<name>A0A8S1JD12_9CHLO</name>
<organism evidence="1 2">
    <name type="scientific">Ostreobium quekettii</name>
    <dbReference type="NCBI Taxonomy" id="121088"/>
    <lineage>
        <taxon>Eukaryota</taxon>
        <taxon>Viridiplantae</taxon>
        <taxon>Chlorophyta</taxon>
        <taxon>core chlorophytes</taxon>
        <taxon>Ulvophyceae</taxon>
        <taxon>TCBD clade</taxon>
        <taxon>Bryopsidales</taxon>
        <taxon>Ostreobineae</taxon>
        <taxon>Ostreobiaceae</taxon>
        <taxon>Ostreobium</taxon>
    </lineage>
</organism>
<dbReference type="InterPro" id="IPR011053">
    <property type="entry name" value="Single_hybrid_motif"/>
</dbReference>
<dbReference type="OrthoDB" id="529457at2759"/>
<evidence type="ECO:0000313" key="2">
    <source>
        <dbReference type="Proteomes" id="UP000708148"/>
    </source>
</evidence>
<comment type="caution">
    <text evidence="1">The sequence shown here is derived from an EMBL/GenBank/DDBJ whole genome shotgun (WGS) entry which is preliminary data.</text>
</comment>